<evidence type="ECO:0000256" key="6">
    <source>
        <dbReference type="ARBA" id="ARBA00005159"/>
    </source>
</evidence>
<name>A0A7H1NQ31_9PROT</name>
<gene>
    <name evidence="17" type="primary">cobP</name>
    <name evidence="17" type="ORF">JGUZn3_06490</name>
</gene>
<feature type="binding site" evidence="16">
    <location>
        <position position="80"/>
    </location>
    <ligand>
        <name>GTP</name>
        <dbReference type="ChEBI" id="CHEBI:37565"/>
    </ligand>
</feature>
<comment type="catalytic activity">
    <reaction evidence="3">
        <text>adenosylcob(III)inamide + GTP = adenosylcob(III)inamide phosphate + GDP + H(+)</text>
        <dbReference type="Rhea" id="RHEA:15765"/>
        <dbReference type="ChEBI" id="CHEBI:2480"/>
        <dbReference type="ChEBI" id="CHEBI:15378"/>
        <dbReference type="ChEBI" id="CHEBI:37565"/>
        <dbReference type="ChEBI" id="CHEBI:58189"/>
        <dbReference type="ChEBI" id="CHEBI:58502"/>
        <dbReference type="EC" id="2.7.1.156"/>
    </reaction>
</comment>
<evidence type="ECO:0000313" key="17">
    <source>
        <dbReference type="EMBL" id="QNT77891.1"/>
    </source>
</evidence>
<comment type="pathway">
    <text evidence="5 14">Cofactor biosynthesis; adenosylcobalamin biosynthesis; adenosylcobalamin from cob(II)yrinate a,c-diamide: step 6/7.</text>
</comment>
<feature type="binding site" evidence="16">
    <location>
        <position position="60"/>
    </location>
    <ligand>
        <name>GTP</name>
        <dbReference type="ChEBI" id="CHEBI:37565"/>
    </ligand>
</feature>
<dbReference type="PANTHER" id="PTHR34848:SF1">
    <property type="entry name" value="BIFUNCTIONAL ADENOSYLCOBALAMIN BIOSYNTHESIS PROTEIN COBU"/>
    <property type="match status" value="1"/>
</dbReference>
<comment type="pathway">
    <text evidence="6 14">Cofactor biosynthesis; adenosylcobalamin biosynthesis; adenosylcobalamin from cob(II)yrinate a,c-diamide: step 5/7.</text>
</comment>
<dbReference type="GO" id="GO:0043752">
    <property type="term" value="F:adenosylcobinamide kinase activity"/>
    <property type="evidence" value="ECO:0007669"/>
    <property type="project" value="UniProtKB-EC"/>
</dbReference>
<sequence length="167" mass="18759">MLHLVLGGARSGKTRYALKCVQQEPPPWYYLATAQPLDAEMQHRIALHQQERGEQWRHLEVPFHLAATLQENLLGPLVVDCMTMWLTNMMLQGYDVAAEKRHVLHALERAGKRQHVVVVSNEVGLGIVPENALARRFRDEAGLLNQELAQIADHVVLIAAGLPLVLK</sequence>
<dbReference type="EMBL" id="CP060244">
    <property type="protein sequence ID" value="QNT77891.1"/>
    <property type="molecule type" value="Genomic_DNA"/>
</dbReference>
<keyword evidence="13 14" id="KW-0342">GTP-binding</keyword>
<reference evidence="17 18" key="1">
    <citation type="submission" date="2020-08" db="EMBL/GenBank/DDBJ databases">
        <title>Complete genome sequence of Entomobacter blattae G55GP.</title>
        <authorList>
            <person name="Poehlein A."/>
            <person name="Guzman J."/>
            <person name="Daniel R."/>
            <person name="Vilcinskas A."/>
        </authorList>
    </citation>
    <scope>NUCLEOTIDE SEQUENCE [LARGE SCALE GENOMIC DNA]</scope>
    <source>
        <strain evidence="17 18">G55GP</strain>
    </source>
</reference>
<dbReference type="GO" id="GO:0009236">
    <property type="term" value="P:cobalamin biosynthetic process"/>
    <property type="evidence" value="ECO:0007669"/>
    <property type="project" value="UniProtKB-UniRule"/>
</dbReference>
<dbReference type="SUPFAM" id="SSF52540">
    <property type="entry name" value="P-loop containing nucleoside triphosphate hydrolases"/>
    <property type="match status" value="1"/>
</dbReference>
<dbReference type="AlphaFoldDB" id="A0A7H1NQ31"/>
<dbReference type="GO" id="GO:0008820">
    <property type="term" value="F:cobinamide phosphate guanylyltransferase activity"/>
    <property type="evidence" value="ECO:0007669"/>
    <property type="project" value="UniProtKB-UniRule"/>
</dbReference>
<dbReference type="PIRSF" id="PIRSF006135">
    <property type="entry name" value="CobU"/>
    <property type="match status" value="1"/>
</dbReference>
<feature type="binding site" evidence="16">
    <location>
        <begin position="32"/>
        <end position="34"/>
    </location>
    <ligand>
        <name>GTP</name>
        <dbReference type="ChEBI" id="CHEBI:37565"/>
    </ligand>
</feature>
<dbReference type="Pfam" id="PF02283">
    <property type="entry name" value="CobU"/>
    <property type="match status" value="1"/>
</dbReference>
<evidence type="ECO:0000256" key="13">
    <source>
        <dbReference type="ARBA" id="ARBA00023134"/>
    </source>
</evidence>
<accession>A0A7H1NQ31</accession>
<evidence type="ECO:0000256" key="3">
    <source>
        <dbReference type="ARBA" id="ARBA00001522"/>
    </source>
</evidence>
<evidence type="ECO:0000256" key="9">
    <source>
        <dbReference type="ARBA" id="ARBA00022679"/>
    </source>
</evidence>
<dbReference type="EC" id="2.7.1.156" evidence="14"/>
<keyword evidence="10 14" id="KW-0547">Nucleotide-binding</keyword>
<dbReference type="GO" id="GO:0005524">
    <property type="term" value="F:ATP binding"/>
    <property type="evidence" value="ECO:0007669"/>
    <property type="project" value="UniProtKB-UniRule"/>
</dbReference>
<evidence type="ECO:0000256" key="14">
    <source>
        <dbReference type="PIRNR" id="PIRNR006135"/>
    </source>
</evidence>
<evidence type="ECO:0000256" key="5">
    <source>
        <dbReference type="ARBA" id="ARBA00004692"/>
    </source>
</evidence>
<keyword evidence="12 14" id="KW-0067">ATP-binding</keyword>
<evidence type="ECO:0000313" key="18">
    <source>
        <dbReference type="Proteomes" id="UP000516349"/>
    </source>
</evidence>
<keyword evidence="8 14" id="KW-0169">Cobalamin biosynthesis</keyword>
<dbReference type="UniPathway" id="UPA00148">
    <property type="reaction ID" value="UER00236"/>
</dbReference>
<comment type="catalytic activity">
    <reaction evidence="1 14">
        <text>adenosylcob(III)inamide + ATP = adenosylcob(III)inamide phosphate + ADP + H(+)</text>
        <dbReference type="Rhea" id="RHEA:15769"/>
        <dbReference type="ChEBI" id="CHEBI:2480"/>
        <dbReference type="ChEBI" id="CHEBI:15378"/>
        <dbReference type="ChEBI" id="CHEBI:30616"/>
        <dbReference type="ChEBI" id="CHEBI:58502"/>
        <dbReference type="ChEBI" id="CHEBI:456216"/>
        <dbReference type="EC" id="2.7.1.156"/>
    </reaction>
</comment>
<dbReference type="EC" id="2.7.7.62" evidence="14"/>
<dbReference type="NCBIfam" id="NF004469">
    <property type="entry name" value="PRK05800.1"/>
    <property type="match status" value="1"/>
</dbReference>
<dbReference type="KEGG" id="ebla:JGUZn3_06490"/>
<evidence type="ECO:0000256" key="8">
    <source>
        <dbReference type="ARBA" id="ARBA00022573"/>
    </source>
</evidence>
<comment type="similarity">
    <text evidence="7 14">Belongs to the CobU/CobP family.</text>
</comment>
<dbReference type="RefSeq" id="WP_203414291.1">
    <property type="nucleotide sequence ID" value="NZ_CP060244.1"/>
</dbReference>
<evidence type="ECO:0000256" key="15">
    <source>
        <dbReference type="PIRSR" id="PIRSR006135-1"/>
    </source>
</evidence>
<evidence type="ECO:0000256" key="11">
    <source>
        <dbReference type="ARBA" id="ARBA00022777"/>
    </source>
</evidence>
<evidence type="ECO:0000256" key="10">
    <source>
        <dbReference type="ARBA" id="ARBA00022741"/>
    </source>
</evidence>
<dbReference type="InterPro" id="IPR003203">
    <property type="entry name" value="CobU/CobP"/>
</dbReference>
<evidence type="ECO:0000256" key="16">
    <source>
        <dbReference type="PIRSR" id="PIRSR006135-2"/>
    </source>
</evidence>
<keyword evidence="9 14" id="KW-0808">Transferase</keyword>
<comment type="catalytic activity">
    <reaction evidence="2 14">
        <text>adenosylcob(III)inamide phosphate + GTP + H(+) = adenosylcob(III)inamide-GDP + diphosphate</text>
        <dbReference type="Rhea" id="RHEA:22712"/>
        <dbReference type="ChEBI" id="CHEBI:15378"/>
        <dbReference type="ChEBI" id="CHEBI:33019"/>
        <dbReference type="ChEBI" id="CHEBI:37565"/>
        <dbReference type="ChEBI" id="CHEBI:58502"/>
        <dbReference type="ChEBI" id="CHEBI:60487"/>
        <dbReference type="EC" id="2.7.7.62"/>
    </reaction>
</comment>
<evidence type="ECO:0000256" key="7">
    <source>
        <dbReference type="ARBA" id="ARBA00007490"/>
    </source>
</evidence>
<proteinExistence type="inferred from homology"/>
<protein>
    <recommendedName>
        <fullName evidence="14">Bifunctional adenosylcobalamin biosynthesis protein</fullName>
        <ecNumber evidence="14">2.7.1.156</ecNumber>
        <ecNumber evidence="14">2.7.7.62</ecNumber>
    </recommendedName>
</protein>
<evidence type="ECO:0000256" key="1">
    <source>
        <dbReference type="ARBA" id="ARBA00000312"/>
    </source>
</evidence>
<evidence type="ECO:0000256" key="2">
    <source>
        <dbReference type="ARBA" id="ARBA00000711"/>
    </source>
</evidence>
<dbReference type="Gene3D" id="3.40.50.300">
    <property type="entry name" value="P-loop containing nucleotide triphosphate hydrolases"/>
    <property type="match status" value="1"/>
</dbReference>
<organism evidence="17 18">
    <name type="scientific">Entomobacter blattae</name>
    <dbReference type="NCBI Taxonomy" id="2762277"/>
    <lineage>
        <taxon>Bacteria</taxon>
        <taxon>Pseudomonadati</taxon>
        <taxon>Pseudomonadota</taxon>
        <taxon>Alphaproteobacteria</taxon>
        <taxon>Acetobacterales</taxon>
        <taxon>Acetobacteraceae</taxon>
        <taxon>Entomobacter</taxon>
    </lineage>
</organism>
<keyword evidence="18" id="KW-1185">Reference proteome</keyword>
<evidence type="ECO:0000256" key="4">
    <source>
        <dbReference type="ARBA" id="ARBA00003889"/>
    </source>
</evidence>
<comment type="function">
    <text evidence="4 14">Catalyzes ATP-dependent phosphorylation of adenosylcobinamide and addition of GMP to adenosylcobinamide phosphate.</text>
</comment>
<dbReference type="GO" id="GO:0005525">
    <property type="term" value="F:GTP binding"/>
    <property type="evidence" value="ECO:0007669"/>
    <property type="project" value="UniProtKB-UniRule"/>
</dbReference>
<keyword evidence="11 14" id="KW-0418">Kinase</keyword>
<feature type="active site" description="GMP-histidine intermediate" evidence="15">
    <location>
        <position position="48"/>
    </location>
</feature>
<dbReference type="PANTHER" id="PTHR34848">
    <property type="match status" value="1"/>
</dbReference>
<evidence type="ECO:0000256" key="12">
    <source>
        <dbReference type="ARBA" id="ARBA00022840"/>
    </source>
</evidence>
<dbReference type="Proteomes" id="UP000516349">
    <property type="component" value="Chromosome"/>
</dbReference>
<dbReference type="CDD" id="cd00544">
    <property type="entry name" value="CobU"/>
    <property type="match status" value="1"/>
</dbReference>
<dbReference type="InterPro" id="IPR027417">
    <property type="entry name" value="P-loop_NTPase"/>
</dbReference>